<comment type="caution">
    <text evidence="3">The sequence shown here is derived from an EMBL/GenBank/DDBJ whole genome shotgun (WGS) entry which is preliminary data.</text>
</comment>
<feature type="domain" description="Phage capsid-like C-terminal" evidence="2">
    <location>
        <begin position="15"/>
        <end position="297"/>
    </location>
</feature>
<dbReference type="OrthoDB" id="156689at2"/>
<organism evidence="3 4">
    <name type="scientific">Meiothermus granaticius NBRC 107808</name>
    <dbReference type="NCBI Taxonomy" id="1227551"/>
    <lineage>
        <taxon>Bacteria</taxon>
        <taxon>Thermotogati</taxon>
        <taxon>Deinococcota</taxon>
        <taxon>Deinococci</taxon>
        <taxon>Thermales</taxon>
        <taxon>Thermaceae</taxon>
        <taxon>Meiothermus</taxon>
    </lineage>
</organism>
<protein>
    <submittedName>
        <fullName evidence="3">Phage major capsid protein, HK97 family</fullName>
    </submittedName>
</protein>
<dbReference type="Proteomes" id="UP000266178">
    <property type="component" value="Unassembled WGS sequence"/>
</dbReference>
<proteinExistence type="predicted"/>
<evidence type="ECO:0000259" key="2">
    <source>
        <dbReference type="Pfam" id="PF05065"/>
    </source>
</evidence>
<evidence type="ECO:0000313" key="3">
    <source>
        <dbReference type="EMBL" id="RIH93995.1"/>
    </source>
</evidence>
<dbReference type="Gene3D" id="3.30.2400.10">
    <property type="entry name" value="Major capsid protein gp5"/>
    <property type="match status" value="1"/>
</dbReference>
<reference evidence="3 4" key="1">
    <citation type="submission" date="2018-08" db="EMBL/GenBank/DDBJ databases">
        <title>Meiothermus granaticius genome AF-68 sequencing project.</title>
        <authorList>
            <person name="Da Costa M.S."/>
            <person name="Albuquerque L."/>
            <person name="Raposo P."/>
            <person name="Froufe H.J.C."/>
            <person name="Barroso C.S."/>
            <person name="Egas C."/>
        </authorList>
    </citation>
    <scope>NUCLEOTIDE SEQUENCE [LARGE SCALE GENOMIC DNA]</scope>
    <source>
        <strain evidence="3 4">AF-68</strain>
    </source>
</reference>
<dbReference type="EMBL" id="QWLB01000001">
    <property type="protein sequence ID" value="RIH93995.1"/>
    <property type="molecule type" value="Genomic_DNA"/>
</dbReference>
<accession>A0A399FDW8</accession>
<sequence length="322" mass="34720">MPVNQIITRTDAGDGIIPQEYANEIFKAAPESSVVMRFGRQAQTLSRKQKNVPVESVLPLAYFVSGDTGLKQTSKMQWANKQLVAEELAVIIPIPEAVLDDADYDLWGEVRPKIAEAFGRAFDRAVLFGENAPGTWPTAIVPDATAKGKAVVTGGDLYADLLGENGVIALVERSGYLPNGHVAQMVMRGKLRGLRSTQGEPIFTTSLQAPNTYELDGAPLIFPRNGALTGKVSGAGADEPLLITGDWSQLVWAFRQDITYKILDQAVISDSNGAVVLNLAQQDAVALRAVLRIAWQLPNPINALDSSANRYPFSALFAEAQS</sequence>
<evidence type="ECO:0000313" key="4">
    <source>
        <dbReference type="Proteomes" id="UP000266178"/>
    </source>
</evidence>
<dbReference type="NCBIfam" id="TIGR01554">
    <property type="entry name" value="major_cap_HK97"/>
    <property type="match status" value="1"/>
</dbReference>
<name>A0A399FDW8_9DEIN</name>
<comment type="subcellular location">
    <subcellularLocation>
        <location evidence="1">Virion</location>
    </subcellularLocation>
</comment>
<dbReference type="AlphaFoldDB" id="A0A399FDW8"/>
<evidence type="ECO:0000256" key="1">
    <source>
        <dbReference type="ARBA" id="ARBA00004328"/>
    </source>
</evidence>
<dbReference type="SUPFAM" id="SSF56563">
    <property type="entry name" value="Major capsid protein gp5"/>
    <property type="match status" value="1"/>
</dbReference>
<dbReference type="RefSeq" id="WP_119355623.1">
    <property type="nucleotide sequence ID" value="NZ_BJXM01000022.1"/>
</dbReference>
<gene>
    <name evidence="3" type="ORF">Mgrana_00081</name>
</gene>
<dbReference type="InterPro" id="IPR024455">
    <property type="entry name" value="Phage_capsid"/>
</dbReference>
<dbReference type="Pfam" id="PF05065">
    <property type="entry name" value="Phage_capsid"/>
    <property type="match status" value="1"/>
</dbReference>
<keyword evidence="4" id="KW-1185">Reference proteome</keyword>
<dbReference type="InterPro" id="IPR054612">
    <property type="entry name" value="Phage_capsid-like_C"/>
</dbReference>